<keyword evidence="2" id="KW-0540">Nuclease</keyword>
<proteinExistence type="predicted"/>
<reference evidence="2 3" key="1">
    <citation type="journal article" date="2018" name="Mol. Plant">
        <title>The genome of Artemisia annua provides insight into the evolution of Asteraceae family and artemisinin biosynthesis.</title>
        <authorList>
            <person name="Shen Q."/>
            <person name="Zhang L."/>
            <person name="Liao Z."/>
            <person name="Wang S."/>
            <person name="Yan T."/>
            <person name="Shi P."/>
            <person name="Liu M."/>
            <person name="Fu X."/>
            <person name="Pan Q."/>
            <person name="Wang Y."/>
            <person name="Lv Z."/>
            <person name="Lu X."/>
            <person name="Zhang F."/>
            <person name="Jiang W."/>
            <person name="Ma Y."/>
            <person name="Chen M."/>
            <person name="Hao X."/>
            <person name="Li L."/>
            <person name="Tang Y."/>
            <person name="Lv G."/>
            <person name="Zhou Y."/>
            <person name="Sun X."/>
            <person name="Brodelius P.E."/>
            <person name="Rose J.K.C."/>
            <person name="Tang K."/>
        </authorList>
    </citation>
    <scope>NUCLEOTIDE SEQUENCE [LARGE SCALE GENOMIC DNA]</scope>
    <source>
        <strain evidence="3">cv. Huhao1</strain>
        <tissue evidence="2">Leaf</tissue>
    </source>
</reference>
<evidence type="ECO:0000313" key="2">
    <source>
        <dbReference type="EMBL" id="PWA91494.1"/>
    </source>
</evidence>
<comment type="caution">
    <text evidence="2">The sequence shown here is derived from an EMBL/GenBank/DDBJ whole genome shotgun (WGS) entry which is preliminary data.</text>
</comment>
<dbReference type="GO" id="GO:0004519">
    <property type="term" value="F:endonuclease activity"/>
    <property type="evidence" value="ECO:0007669"/>
    <property type="project" value="UniProtKB-KW"/>
</dbReference>
<gene>
    <name evidence="2" type="ORF">CTI12_AA090340</name>
</gene>
<keyword evidence="2" id="KW-0255">Endonuclease</keyword>
<dbReference type="Proteomes" id="UP000245207">
    <property type="component" value="Unassembled WGS sequence"/>
</dbReference>
<keyword evidence="3" id="KW-1185">Reference proteome</keyword>
<keyword evidence="2" id="KW-0378">Hydrolase</keyword>
<dbReference type="InterPro" id="IPR026960">
    <property type="entry name" value="RVT-Znf"/>
</dbReference>
<evidence type="ECO:0000313" key="3">
    <source>
        <dbReference type="Proteomes" id="UP000245207"/>
    </source>
</evidence>
<feature type="domain" description="Reverse transcriptase zinc-binding" evidence="1">
    <location>
        <begin position="42"/>
        <end position="105"/>
    </location>
</feature>
<organism evidence="2 3">
    <name type="scientific">Artemisia annua</name>
    <name type="common">Sweet wormwood</name>
    <dbReference type="NCBI Taxonomy" id="35608"/>
    <lineage>
        <taxon>Eukaryota</taxon>
        <taxon>Viridiplantae</taxon>
        <taxon>Streptophyta</taxon>
        <taxon>Embryophyta</taxon>
        <taxon>Tracheophyta</taxon>
        <taxon>Spermatophyta</taxon>
        <taxon>Magnoliopsida</taxon>
        <taxon>eudicotyledons</taxon>
        <taxon>Gunneridae</taxon>
        <taxon>Pentapetalae</taxon>
        <taxon>asterids</taxon>
        <taxon>campanulids</taxon>
        <taxon>Asterales</taxon>
        <taxon>Asteraceae</taxon>
        <taxon>Asteroideae</taxon>
        <taxon>Anthemideae</taxon>
        <taxon>Artemisiinae</taxon>
        <taxon>Artemisia</taxon>
    </lineage>
</organism>
<accession>A0A2U1Q0C6</accession>
<keyword evidence="2" id="KW-0269">Exonuclease</keyword>
<protein>
    <submittedName>
        <fullName evidence="2">Endonuclease/exonuclease/phosphatase</fullName>
    </submittedName>
</protein>
<dbReference type="EMBL" id="PKPP01000539">
    <property type="protein sequence ID" value="PWA91494.1"/>
    <property type="molecule type" value="Genomic_DNA"/>
</dbReference>
<evidence type="ECO:0000259" key="1">
    <source>
        <dbReference type="Pfam" id="PF13966"/>
    </source>
</evidence>
<sequence>MLPNTLESGEDYWSWNLEGNTYFTVAAVRNHIDHYICSVDRPSCWNKYTPKKVNIFVWRMLRNGLPTLINLFGRGVDVTTFCCKLCNNRLDDGCHLFYQCAFLSELRVHINAWLNLNIPVLEPSLVMEWYLDLPKSNQHIRVIEAIMFVCGGIFGRIETTRFIIMIMLVSPTPFSRLFLSPFYGYPTEIGNIITHGTIGSCVL</sequence>
<dbReference type="GO" id="GO:0004527">
    <property type="term" value="F:exonuclease activity"/>
    <property type="evidence" value="ECO:0007669"/>
    <property type="project" value="UniProtKB-KW"/>
</dbReference>
<dbReference type="AlphaFoldDB" id="A0A2U1Q0C6"/>
<dbReference type="Pfam" id="PF13966">
    <property type="entry name" value="zf-RVT"/>
    <property type="match status" value="1"/>
</dbReference>
<name>A0A2U1Q0C6_ARTAN</name>